<sequence length="61" mass="6906">MWSSFVGFMPPKLVLLCTVLSFIVPLSVYSVNQLLHKNGDPPWKQPQENETEHPTPPQSQS</sequence>
<evidence type="ECO:0000256" key="1">
    <source>
        <dbReference type="SAM" id="MobiDB-lite"/>
    </source>
</evidence>
<comment type="caution">
    <text evidence="2">The sequence shown here is derived from an EMBL/GenBank/DDBJ whole genome shotgun (WGS) entry which is preliminary data.</text>
</comment>
<proteinExistence type="predicted"/>
<dbReference type="EMBL" id="WHNZ01000061">
    <property type="protein sequence ID" value="NOV03540.1"/>
    <property type="molecule type" value="Genomic_DNA"/>
</dbReference>
<keyword evidence="3" id="KW-1185">Reference proteome</keyword>
<dbReference type="RefSeq" id="WP_171686316.1">
    <property type="nucleotide sequence ID" value="NZ_WHNZ01000061.1"/>
</dbReference>
<dbReference type="Proteomes" id="UP000618579">
    <property type="component" value="Unassembled WGS sequence"/>
</dbReference>
<protein>
    <submittedName>
        <fullName evidence="2">Uncharacterized protein</fullName>
    </submittedName>
</protein>
<organism evidence="2 3">
    <name type="scientific">Paenibacillus planticolens</name>
    <dbReference type="NCBI Taxonomy" id="2654976"/>
    <lineage>
        <taxon>Bacteria</taxon>
        <taxon>Bacillati</taxon>
        <taxon>Bacillota</taxon>
        <taxon>Bacilli</taxon>
        <taxon>Bacillales</taxon>
        <taxon>Paenibacillaceae</taxon>
        <taxon>Paenibacillus</taxon>
    </lineage>
</organism>
<name>A0ABX1ZXX1_9BACL</name>
<evidence type="ECO:0000313" key="3">
    <source>
        <dbReference type="Proteomes" id="UP000618579"/>
    </source>
</evidence>
<accession>A0ABX1ZXX1</accession>
<evidence type="ECO:0000313" key="2">
    <source>
        <dbReference type="EMBL" id="NOV03540.1"/>
    </source>
</evidence>
<feature type="region of interest" description="Disordered" evidence="1">
    <location>
        <begin position="39"/>
        <end position="61"/>
    </location>
</feature>
<reference evidence="2 3" key="1">
    <citation type="submission" date="2019-10" db="EMBL/GenBank/DDBJ databases">
        <title>Description of Paenibacillus pedi sp. nov.</title>
        <authorList>
            <person name="Carlier A."/>
            <person name="Qi S."/>
        </authorList>
    </citation>
    <scope>NUCLEOTIDE SEQUENCE [LARGE SCALE GENOMIC DNA]</scope>
    <source>
        <strain evidence="2 3">LMG 31457</strain>
    </source>
</reference>
<gene>
    <name evidence="2" type="ORF">GC097_26400</name>
</gene>